<keyword evidence="1 2" id="KW-0175">Coiled coil</keyword>
<dbReference type="PANTHER" id="PTHR22115:SF4">
    <property type="entry name" value="COILED-COIL DOMAIN-CONTAINING PROTEIN"/>
    <property type="match status" value="1"/>
</dbReference>
<feature type="region of interest" description="Disordered" evidence="3">
    <location>
        <begin position="1"/>
        <end position="24"/>
    </location>
</feature>
<organism evidence="5 6">
    <name type="scientific">Hyalella azteca</name>
    <name type="common">Amphipod</name>
    <dbReference type="NCBI Taxonomy" id="294128"/>
    <lineage>
        <taxon>Eukaryota</taxon>
        <taxon>Metazoa</taxon>
        <taxon>Ecdysozoa</taxon>
        <taxon>Arthropoda</taxon>
        <taxon>Crustacea</taxon>
        <taxon>Multicrustacea</taxon>
        <taxon>Malacostraca</taxon>
        <taxon>Eumalacostraca</taxon>
        <taxon>Peracarida</taxon>
        <taxon>Amphipoda</taxon>
        <taxon>Senticaudata</taxon>
        <taxon>Talitrida</taxon>
        <taxon>Talitroidea</taxon>
        <taxon>Hyalellidae</taxon>
        <taxon>Hyalella</taxon>
    </lineage>
</organism>
<evidence type="ECO:0000256" key="2">
    <source>
        <dbReference type="SAM" id="Coils"/>
    </source>
</evidence>
<evidence type="ECO:0000256" key="1">
    <source>
        <dbReference type="ARBA" id="ARBA00023054"/>
    </source>
</evidence>
<feature type="region of interest" description="Disordered" evidence="3">
    <location>
        <begin position="60"/>
        <end position="82"/>
    </location>
</feature>
<dbReference type="KEGG" id="hazt:125178241"/>
<proteinExistence type="predicted"/>
<dbReference type="RefSeq" id="XP_047737488.1">
    <property type="nucleotide sequence ID" value="XM_047881532.1"/>
</dbReference>
<feature type="compositionally biased region" description="Basic and acidic residues" evidence="3">
    <location>
        <begin position="65"/>
        <end position="82"/>
    </location>
</feature>
<reference evidence="6" key="1">
    <citation type="submission" date="2025-08" db="UniProtKB">
        <authorList>
            <consortium name="RefSeq"/>
        </authorList>
    </citation>
    <scope>IDENTIFICATION</scope>
    <source>
        <tissue evidence="6">Whole organism</tissue>
    </source>
</reference>
<keyword evidence="5" id="KW-1185">Reference proteome</keyword>
<dbReference type="Pfam" id="PF15295">
    <property type="entry name" value="CCDC50_N"/>
    <property type="match status" value="1"/>
</dbReference>
<protein>
    <submittedName>
        <fullName evidence="6">Coiled-coil domain-containing protein 50-like</fullName>
    </submittedName>
</protein>
<gene>
    <name evidence="6" type="primary">LOC125178241</name>
</gene>
<sequence length="157" mass="18270">MAGPAGYQLNAMEEKQSEENLPRRGLVTDVCREWTMHEDQALAYKLQNEEYDQHLGSNKNRNAQLRHDTPHARQEQFRVDEEAARQHQRMLLELDRQEAADAALAADVAARLEEEERLRQLEIEKRDAELAKKLAAEERARLKEKKELKQICTSLPQ</sequence>
<dbReference type="AlphaFoldDB" id="A0A979FLF0"/>
<dbReference type="PANTHER" id="PTHR22115">
    <property type="entry name" value="C3ORF6 PROTEIN-RELATED"/>
    <property type="match status" value="1"/>
</dbReference>
<evidence type="ECO:0000259" key="4">
    <source>
        <dbReference type="Pfam" id="PF15295"/>
    </source>
</evidence>
<accession>A0A979FLF0</accession>
<dbReference type="GeneID" id="125178241"/>
<dbReference type="InterPro" id="IPR039303">
    <property type="entry name" value="CCDC50"/>
</dbReference>
<evidence type="ECO:0000313" key="5">
    <source>
        <dbReference type="Proteomes" id="UP000694843"/>
    </source>
</evidence>
<dbReference type="Proteomes" id="UP000694843">
    <property type="component" value="Unplaced"/>
</dbReference>
<feature type="compositionally biased region" description="Basic and acidic residues" evidence="3">
    <location>
        <begin position="12"/>
        <end position="22"/>
    </location>
</feature>
<dbReference type="OMA" id="REWTMHE"/>
<feature type="coiled-coil region" evidence="2">
    <location>
        <begin position="111"/>
        <end position="148"/>
    </location>
</feature>
<dbReference type="InterPro" id="IPR029311">
    <property type="entry name" value="CCDC50_N"/>
</dbReference>
<evidence type="ECO:0000256" key="3">
    <source>
        <dbReference type="SAM" id="MobiDB-lite"/>
    </source>
</evidence>
<name>A0A979FLF0_HYAAZ</name>
<evidence type="ECO:0000313" key="6">
    <source>
        <dbReference type="RefSeq" id="XP_047737488.1"/>
    </source>
</evidence>
<dbReference type="OrthoDB" id="9994767at2759"/>
<feature type="domain" description="Coiled-coil" evidence="4">
    <location>
        <begin position="17"/>
        <end position="146"/>
    </location>
</feature>